<sequence length="674" mass="76134">MELLMKVVVLMVILVMMTITVSVGSDYVRPKPRKDLEFPWRRSKHSSYPQQVHISLAGEKYMRVIWITGDESSPSLVEYGTIPGVYTSTAIGESTSYSYFLYSSGKIHHTVIGPLKDDALYYYRCGGQGPEFNLKTPPSQLPITFAVAGDLGQTGWTASTLDHIEQCKYDVHLLPGDLAYADYLQHRWDTFGELVQPLASTRPWMVTEGNHEKENIPFFKDGFASYNSRWKMPFEESGSSSNLYYSFEVAGVHVVMLGSYTDHDEISDQFSWLKGISWLPKTGLTSVAREPSELTSERSGIFIFYFLFSIRDGKEREEASIGRTNHEFREQVGCHDGFVGESSVDEERSDVEQKDLGNATTGRGRGIPLGGFMWDAQKSGVNPLNPTPLRVVGRGTNKSFLCVRETNYDSDDENEGRGFCNPFVKLSIDVKSVDKFADSQDKEGFKQRRVRNQNSIPFGRGNCTGEVVDRPKFFWGVTNVMSVPFDERDRLELSTTRNSEITIQTRNPTNGLVETTVGVGEEARGRKGNKSRASYTFWRTKKWHGAWHWKHRAWYSITKPQGLRQKLKTVDEFTNEFYLLSSRVTTFETEAQKVSRFKIGLSKKIQDKLTMVNVYSITEALEMAKRAETKLKPAAYSSFTSPVTTSTTSTIMTLKTTGTTSLAICYNCGKTQDI</sequence>
<dbReference type="InterPro" id="IPR039331">
    <property type="entry name" value="PAPs-like"/>
</dbReference>
<dbReference type="Gene3D" id="3.60.21.10">
    <property type="match status" value="1"/>
</dbReference>
<proteinExistence type="inferred from homology"/>
<dbReference type="Proteomes" id="UP000541444">
    <property type="component" value="Unassembled WGS sequence"/>
</dbReference>
<keyword evidence="2 3" id="KW-0732">Signal</keyword>
<comment type="similarity">
    <text evidence="1 3">Belongs to the metallophosphoesterase superfamily. Purple acid phosphatase family.</text>
</comment>
<evidence type="ECO:0000259" key="5">
    <source>
        <dbReference type="Pfam" id="PF00149"/>
    </source>
</evidence>
<dbReference type="InterPro" id="IPR029052">
    <property type="entry name" value="Metallo-depent_PP-like"/>
</dbReference>
<dbReference type="InterPro" id="IPR004843">
    <property type="entry name" value="Calcineurin-like_PHP"/>
</dbReference>
<accession>A0A7J7N6Z8</accession>
<dbReference type="SUPFAM" id="SSF56300">
    <property type="entry name" value="Metallo-dependent phosphatases"/>
    <property type="match status" value="1"/>
</dbReference>
<dbReference type="EMBL" id="JACGCM010001009">
    <property type="protein sequence ID" value="KAF6162906.1"/>
    <property type="molecule type" value="Genomic_DNA"/>
</dbReference>
<keyword evidence="8" id="KW-1185">Reference proteome</keyword>
<reference evidence="7 8" key="1">
    <citation type="journal article" date="2020" name="IScience">
        <title>Genome Sequencing of the Endangered Kingdonia uniflora (Circaeasteraceae, Ranunculales) Reveals Potential Mechanisms of Evolutionary Specialization.</title>
        <authorList>
            <person name="Sun Y."/>
            <person name="Deng T."/>
            <person name="Zhang A."/>
            <person name="Moore M.J."/>
            <person name="Landis J.B."/>
            <person name="Lin N."/>
            <person name="Zhang H."/>
            <person name="Zhang X."/>
            <person name="Huang J."/>
            <person name="Zhang X."/>
            <person name="Sun H."/>
            <person name="Wang H."/>
        </authorList>
    </citation>
    <scope>NUCLEOTIDE SEQUENCE [LARGE SCALE GENOMIC DNA]</scope>
    <source>
        <strain evidence="7">TB1705</strain>
        <tissue evidence="7">Leaf</tissue>
    </source>
</reference>
<dbReference type="InterPro" id="IPR015914">
    <property type="entry name" value="PAPs_N"/>
</dbReference>
<dbReference type="AlphaFoldDB" id="A0A7J7N6Z8"/>
<evidence type="ECO:0000256" key="1">
    <source>
        <dbReference type="ARBA" id="ARBA00008723"/>
    </source>
</evidence>
<dbReference type="GO" id="GO:0046872">
    <property type="term" value="F:metal ion binding"/>
    <property type="evidence" value="ECO:0007669"/>
    <property type="project" value="InterPro"/>
</dbReference>
<name>A0A7J7N6Z8_9MAGN</name>
<dbReference type="Pfam" id="PF00149">
    <property type="entry name" value="Metallophos"/>
    <property type="match status" value="1"/>
</dbReference>
<comment type="catalytic activity">
    <reaction evidence="3">
        <text>a phosphate monoester + H2O = an alcohol + phosphate</text>
        <dbReference type="Rhea" id="RHEA:15017"/>
        <dbReference type="ChEBI" id="CHEBI:15377"/>
        <dbReference type="ChEBI" id="CHEBI:30879"/>
        <dbReference type="ChEBI" id="CHEBI:43474"/>
        <dbReference type="ChEBI" id="CHEBI:67140"/>
        <dbReference type="EC" id="3.1.3.2"/>
    </reaction>
</comment>
<evidence type="ECO:0000313" key="8">
    <source>
        <dbReference type="Proteomes" id="UP000541444"/>
    </source>
</evidence>
<dbReference type="GO" id="GO:0003993">
    <property type="term" value="F:acid phosphatase activity"/>
    <property type="evidence" value="ECO:0007669"/>
    <property type="project" value="UniProtKB-EC"/>
</dbReference>
<feature type="chain" id="PRO_5029946191" description="Purple acid phosphatase" evidence="3">
    <location>
        <begin position="25"/>
        <end position="674"/>
    </location>
</feature>
<comment type="caution">
    <text evidence="7">The sequence shown here is derived from an EMBL/GenBank/DDBJ whole genome shotgun (WGS) entry which is preliminary data.</text>
</comment>
<feature type="signal peptide" evidence="3">
    <location>
        <begin position="1"/>
        <end position="24"/>
    </location>
</feature>
<evidence type="ECO:0000256" key="3">
    <source>
        <dbReference type="RuleBase" id="RU361203"/>
    </source>
</evidence>
<feature type="region of interest" description="Disordered" evidence="4">
    <location>
        <begin position="337"/>
        <end position="362"/>
    </location>
</feature>
<dbReference type="OrthoDB" id="45007at2759"/>
<evidence type="ECO:0000259" key="6">
    <source>
        <dbReference type="Pfam" id="PF16656"/>
    </source>
</evidence>
<feature type="domain" description="Purple acid phosphatase N-terminal" evidence="6">
    <location>
        <begin position="49"/>
        <end position="136"/>
    </location>
</feature>
<dbReference type="SUPFAM" id="SSF49363">
    <property type="entry name" value="Purple acid phosphatase, N-terminal domain"/>
    <property type="match status" value="1"/>
</dbReference>
<dbReference type="EC" id="3.1.3.2" evidence="3"/>
<evidence type="ECO:0000256" key="4">
    <source>
        <dbReference type="SAM" id="MobiDB-lite"/>
    </source>
</evidence>
<evidence type="ECO:0000256" key="2">
    <source>
        <dbReference type="ARBA" id="ARBA00022729"/>
    </source>
</evidence>
<dbReference type="Gene3D" id="2.60.40.380">
    <property type="entry name" value="Purple acid phosphatase-like, N-terminal"/>
    <property type="match status" value="1"/>
</dbReference>
<dbReference type="PANTHER" id="PTHR22953:SF155">
    <property type="entry name" value="PURPLE ACID PHOSPHATASE 18"/>
    <property type="match status" value="1"/>
</dbReference>
<organism evidence="7 8">
    <name type="scientific">Kingdonia uniflora</name>
    <dbReference type="NCBI Taxonomy" id="39325"/>
    <lineage>
        <taxon>Eukaryota</taxon>
        <taxon>Viridiplantae</taxon>
        <taxon>Streptophyta</taxon>
        <taxon>Embryophyta</taxon>
        <taxon>Tracheophyta</taxon>
        <taxon>Spermatophyta</taxon>
        <taxon>Magnoliopsida</taxon>
        <taxon>Ranunculales</taxon>
        <taxon>Circaeasteraceae</taxon>
        <taxon>Kingdonia</taxon>
    </lineage>
</organism>
<evidence type="ECO:0000313" key="7">
    <source>
        <dbReference type="EMBL" id="KAF6162906.1"/>
    </source>
</evidence>
<gene>
    <name evidence="7" type="ORF">GIB67_021055</name>
</gene>
<keyword evidence="3" id="KW-0378">Hydrolase</keyword>
<dbReference type="InterPro" id="IPR008963">
    <property type="entry name" value="Purple_acid_Pase-like_N"/>
</dbReference>
<protein>
    <recommendedName>
        <fullName evidence="3">Purple acid phosphatase</fullName>
        <ecNumber evidence="3">3.1.3.2</ecNumber>
    </recommendedName>
</protein>
<dbReference type="PANTHER" id="PTHR22953">
    <property type="entry name" value="ACID PHOSPHATASE RELATED"/>
    <property type="match status" value="1"/>
</dbReference>
<dbReference type="Pfam" id="PF16656">
    <property type="entry name" value="Pur_ac_phosph_N"/>
    <property type="match status" value="1"/>
</dbReference>
<feature type="domain" description="Calcineurin-like phosphoesterase" evidence="5">
    <location>
        <begin position="144"/>
        <end position="274"/>
    </location>
</feature>